<reference evidence="1 2" key="1">
    <citation type="journal article" date="2011" name="BMC Genomics">
        <title>Comparative genomics reveals diversity among xanthomonads infecting tomato and pepper.</title>
        <authorList>
            <person name="Potnis N."/>
            <person name="Krasileva K."/>
            <person name="Chow V."/>
            <person name="Almeida N.F."/>
            <person name="Patil P.B."/>
            <person name="Ryan R.P."/>
            <person name="Sharlach M."/>
            <person name="Behlau F."/>
            <person name="Dow J.M."/>
            <person name="Momol M.T."/>
            <person name="White F.F."/>
            <person name="Preston J.F."/>
            <person name="Vinatzer B.A."/>
            <person name="Koebnik R."/>
            <person name="Setubal J.C."/>
            <person name="Norman D.J."/>
            <person name="Staskawicz B.J."/>
            <person name="Jones J.B."/>
        </authorList>
    </citation>
    <scope>NUCLEOTIDE SEQUENCE [LARGE SCALE GENOMIC DNA]</scope>
    <source>
        <strain evidence="1 2">ATCC 35937</strain>
    </source>
</reference>
<name>F0BCJ4_9XANT</name>
<organism evidence="1 2">
    <name type="scientific">Xanthomonas vesicatoria ATCC 35937</name>
    <dbReference type="NCBI Taxonomy" id="925775"/>
    <lineage>
        <taxon>Bacteria</taxon>
        <taxon>Pseudomonadati</taxon>
        <taxon>Pseudomonadota</taxon>
        <taxon>Gammaproteobacteria</taxon>
        <taxon>Lysobacterales</taxon>
        <taxon>Lysobacteraceae</taxon>
        <taxon>Xanthomonas</taxon>
    </lineage>
</organism>
<protein>
    <submittedName>
        <fullName evidence="1">Uncharacterized protein</fullName>
    </submittedName>
</protein>
<comment type="caution">
    <text evidence="1">The sequence shown here is derived from an EMBL/GenBank/DDBJ whole genome shotgun (WGS) entry which is preliminary data.</text>
</comment>
<sequence>MERDVQEQEMDVIAQSLGRIWVALARSVGDLALALAEQPGMDGSKLLSDFAARLPSGQDDGTSKVFEAIRRYIDQGAAPRAE</sequence>
<dbReference type="EMBL" id="AEQV01000052">
    <property type="protein sequence ID" value="EGD09867.1"/>
    <property type="molecule type" value="Genomic_DNA"/>
</dbReference>
<evidence type="ECO:0000313" key="2">
    <source>
        <dbReference type="Proteomes" id="UP000003299"/>
    </source>
</evidence>
<evidence type="ECO:0000313" key="1">
    <source>
        <dbReference type="EMBL" id="EGD09867.1"/>
    </source>
</evidence>
<proteinExistence type="predicted"/>
<dbReference type="AlphaFoldDB" id="F0BCJ4"/>
<dbReference type="Proteomes" id="UP000003299">
    <property type="component" value="Unassembled WGS sequence"/>
</dbReference>
<accession>F0BCJ4</accession>
<gene>
    <name evidence="1" type="ORF">XVE_1822</name>
</gene>